<dbReference type="PANTHER" id="PTHR21180:SF32">
    <property type="entry name" value="ENDONUCLEASE_EXONUCLEASE_PHOSPHATASE FAMILY DOMAIN-CONTAINING PROTEIN 1"/>
    <property type="match status" value="1"/>
</dbReference>
<dbReference type="RefSeq" id="WP_186832988.1">
    <property type="nucleotide sequence ID" value="NZ_JAEQMG010000048.1"/>
</dbReference>
<gene>
    <name evidence="3" type="ORF">JKK62_04965</name>
</gene>
<dbReference type="EMBL" id="JAEQMG010000048">
    <property type="protein sequence ID" value="MBK6088007.1"/>
    <property type="molecule type" value="Genomic_DNA"/>
</dbReference>
<dbReference type="GO" id="GO:0006281">
    <property type="term" value="P:DNA repair"/>
    <property type="evidence" value="ECO:0007669"/>
    <property type="project" value="InterPro"/>
</dbReference>
<dbReference type="GO" id="GO:0003677">
    <property type="term" value="F:DNA binding"/>
    <property type="evidence" value="ECO:0007669"/>
    <property type="project" value="InterPro"/>
</dbReference>
<dbReference type="GO" id="GO:0015627">
    <property type="term" value="C:type II protein secretion system complex"/>
    <property type="evidence" value="ECO:0007669"/>
    <property type="project" value="TreeGrafter"/>
</dbReference>
<dbReference type="InterPro" id="IPR003583">
    <property type="entry name" value="Hlx-hairpin-Hlx_DNA-bd_motif"/>
</dbReference>
<dbReference type="InterPro" id="IPR004509">
    <property type="entry name" value="Competence_ComEA_HhH"/>
</dbReference>
<evidence type="ECO:0000256" key="1">
    <source>
        <dbReference type="SAM" id="Phobius"/>
    </source>
</evidence>
<sequence>MKIIKNGTIILIIGVIGLIAVIGVLLYLQYTYEQPARSYTPEEIAEIKPDPININTASLEELSTLPGLTEKQAQSIIEYREENGDFGSAEDILKVKGIGEKTYRRFAFFITTK</sequence>
<keyword evidence="4" id="KW-1185">Reference proteome</keyword>
<dbReference type="GO" id="GO:0015628">
    <property type="term" value="P:protein secretion by the type II secretion system"/>
    <property type="evidence" value="ECO:0007669"/>
    <property type="project" value="TreeGrafter"/>
</dbReference>
<keyword evidence="1" id="KW-0812">Transmembrane</keyword>
<feature type="transmembrane region" description="Helical" evidence="1">
    <location>
        <begin position="7"/>
        <end position="28"/>
    </location>
</feature>
<evidence type="ECO:0000313" key="4">
    <source>
        <dbReference type="Proteomes" id="UP000633365"/>
    </source>
</evidence>
<accession>A0A934TYT9</accession>
<organism evidence="3 4">
    <name type="scientific">Ruminococcus difficilis</name>
    <dbReference type="NCBI Taxonomy" id="2763069"/>
    <lineage>
        <taxon>Bacteria</taxon>
        <taxon>Bacillati</taxon>
        <taxon>Bacillota</taxon>
        <taxon>Clostridia</taxon>
        <taxon>Eubacteriales</taxon>
        <taxon>Oscillospiraceae</taxon>
        <taxon>Ruminococcus</taxon>
    </lineage>
</organism>
<dbReference type="InterPro" id="IPR010994">
    <property type="entry name" value="RuvA_2-like"/>
</dbReference>
<dbReference type="AlphaFoldDB" id="A0A934TYT9"/>
<proteinExistence type="predicted"/>
<dbReference type="PANTHER" id="PTHR21180">
    <property type="entry name" value="ENDONUCLEASE/EXONUCLEASE/PHOSPHATASE FAMILY DOMAIN-CONTAINING PROTEIN 1"/>
    <property type="match status" value="1"/>
</dbReference>
<protein>
    <submittedName>
        <fullName evidence="3">Helix-hairpin-helix domain-containing protein</fullName>
    </submittedName>
</protein>
<comment type="caution">
    <text evidence="3">The sequence shown here is derived from an EMBL/GenBank/DDBJ whole genome shotgun (WGS) entry which is preliminary data.</text>
</comment>
<evidence type="ECO:0000313" key="3">
    <source>
        <dbReference type="EMBL" id="MBK6088007.1"/>
    </source>
</evidence>
<dbReference type="InterPro" id="IPR051675">
    <property type="entry name" value="Endo/Exo/Phosphatase_dom_1"/>
</dbReference>
<dbReference type="Proteomes" id="UP000633365">
    <property type="component" value="Unassembled WGS sequence"/>
</dbReference>
<dbReference type="Gene3D" id="1.10.150.280">
    <property type="entry name" value="AF1531-like domain"/>
    <property type="match status" value="1"/>
</dbReference>
<feature type="domain" description="Helix-hairpin-helix DNA-binding motif class 1" evidence="2">
    <location>
        <begin position="90"/>
        <end position="109"/>
    </location>
</feature>
<dbReference type="SUPFAM" id="SSF47781">
    <property type="entry name" value="RuvA domain 2-like"/>
    <property type="match status" value="1"/>
</dbReference>
<reference evidence="3" key="1">
    <citation type="submission" date="2021-01" db="EMBL/GenBank/DDBJ databases">
        <title>Genome public.</title>
        <authorList>
            <person name="Liu C."/>
            <person name="Sun Q."/>
        </authorList>
    </citation>
    <scope>NUCLEOTIDE SEQUENCE</scope>
    <source>
        <strain evidence="3">M6</strain>
    </source>
</reference>
<keyword evidence="1" id="KW-1133">Transmembrane helix</keyword>
<feature type="domain" description="Helix-hairpin-helix DNA-binding motif class 1" evidence="2">
    <location>
        <begin position="60"/>
        <end position="79"/>
    </location>
</feature>
<evidence type="ECO:0000259" key="2">
    <source>
        <dbReference type="SMART" id="SM00278"/>
    </source>
</evidence>
<dbReference type="NCBIfam" id="TIGR00426">
    <property type="entry name" value="competence protein ComEA helix-hairpin-helix repeat region"/>
    <property type="match status" value="1"/>
</dbReference>
<dbReference type="SMART" id="SM00278">
    <property type="entry name" value="HhH1"/>
    <property type="match status" value="2"/>
</dbReference>
<dbReference type="Pfam" id="PF12836">
    <property type="entry name" value="HHH_3"/>
    <property type="match status" value="1"/>
</dbReference>
<keyword evidence="1" id="KW-0472">Membrane</keyword>
<name>A0A934TYT9_9FIRM</name>